<evidence type="ECO:0000256" key="3">
    <source>
        <dbReference type="ARBA" id="ARBA00022737"/>
    </source>
</evidence>
<protein>
    <recommendedName>
        <fullName evidence="5">Tetratricopeptide repeat protein 29</fullName>
    </recommendedName>
</protein>
<evidence type="ECO:0000256" key="5">
    <source>
        <dbReference type="ARBA" id="ARBA00040665"/>
    </source>
</evidence>
<keyword evidence="4" id="KW-0802">TPR repeat</keyword>
<organism evidence="7 8">
    <name type="scientific">Rhizoclosmatium globosum</name>
    <dbReference type="NCBI Taxonomy" id="329046"/>
    <lineage>
        <taxon>Eukaryota</taxon>
        <taxon>Fungi</taxon>
        <taxon>Fungi incertae sedis</taxon>
        <taxon>Chytridiomycota</taxon>
        <taxon>Chytridiomycota incertae sedis</taxon>
        <taxon>Chytridiomycetes</taxon>
        <taxon>Chytridiales</taxon>
        <taxon>Chytriomycetaceae</taxon>
        <taxon>Rhizoclosmatium</taxon>
    </lineage>
</organism>
<dbReference type="GO" id="GO:0005737">
    <property type="term" value="C:cytoplasm"/>
    <property type="evidence" value="ECO:0007669"/>
    <property type="project" value="UniProtKB-SubCell"/>
</dbReference>
<dbReference type="EMBL" id="MCGO01000009">
    <property type="protein sequence ID" value="ORY49524.1"/>
    <property type="molecule type" value="Genomic_DNA"/>
</dbReference>
<dbReference type="GO" id="GO:0005929">
    <property type="term" value="C:cilium"/>
    <property type="evidence" value="ECO:0007669"/>
    <property type="project" value="TreeGrafter"/>
</dbReference>
<dbReference type="Proteomes" id="UP000193642">
    <property type="component" value="Unassembled WGS sequence"/>
</dbReference>
<comment type="subcellular location">
    <subcellularLocation>
        <location evidence="1">Cytoplasm</location>
    </subcellularLocation>
</comment>
<gene>
    <name evidence="7" type="ORF">BCR33DRAFT_713827</name>
</gene>
<feature type="region of interest" description="Disordered" evidence="6">
    <location>
        <begin position="357"/>
        <end position="387"/>
    </location>
</feature>
<dbReference type="OrthoDB" id="626167at2759"/>
<dbReference type="PANTHER" id="PTHR46630:SF1">
    <property type="entry name" value="TETRATRICOPEPTIDE REPEAT PROTEIN 29"/>
    <property type="match status" value="1"/>
</dbReference>
<dbReference type="AlphaFoldDB" id="A0A1Y2CRQ2"/>
<dbReference type="Gene3D" id="1.25.40.10">
    <property type="entry name" value="Tetratricopeptide repeat domain"/>
    <property type="match status" value="3"/>
</dbReference>
<dbReference type="SMART" id="SM00028">
    <property type="entry name" value="TPR"/>
    <property type="match status" value="6"/>
</dbReference>
<evidence type="ECO:0000256" key="4">
    <source>
        <dbReference type="ARBA" id="ARBA00022803"/>
    </source>
</evidence>
<evidence type="ECO:0000256" key="1">
    <source>
        <dbReference type="ARBA" id="ARBA00004496"/>
    </source>
</evidence>
<accession>A0A1Y2CRQ2</accession>
<evidence type="ECO:0000256" key="2">
    <source>
        <dbReference type="ARBA" id="ARBA00022490"/>
    </source>
</evidence>
<dbReference type="STRING" id="329046.A0A1Y2CRQ2"/>
<comment type="caution">
    <text evidence="7">The sequence shown here is derived from an EMBL/GenBank/DDBJ whole genome shotgun (WGS) entry which is preliminary data.</text>
</comment>
<feature type="region of interest" description="Disordered" evidence="6">
    <location>
        <begin position="1"/>
        <end position="36"/>
    </location>
</feature>
<dbReference type="PANTHER" id="PTHR46630">
    <property type="entry name" value="TETRATRICOPEPTIDE REPEAT PROTEIN 29"/>
    <property type="match status" value="1"/>
</dbReference>
<evidence type="ECO:0000256" key="6">
    <source>
        <dbReference type="SAM" id="MobiDB-lite"/>
    </source>
</evidence>
<evidence type="ECO:0000313" key="8">
    <source>
        <dbReference type="Proteomes" id="UP000193642"/>
    </source>
</evidence>
<reference evidence="7 8" key="1">
    <citation type="submission" date="2016-07" db="EMBL/GenBank/DDBJ databases">
        <title>Pervasive Adenine N6-methylation of Active Genes in Fungi.</title>
        <authorList>
            <consortium name="DOE Joint Genome Institute"/>
            <person name="Mondo S.J."/>
            <person name="Dannebaum R.O."/>
            <person name="Kuo R.C."/>
            <person name="Labutti K."/>
            <person name="Haridas S."/>
            <person name="Kuo A."/>
            <person name="Salamov A."/>
            <person name="Ahrendt S.R."/>
            <person name="Lipzen A."/>
            <person name="Sullivan W."/>
            <person name="Andreopoulos W.B."/>
            <person name="Clum A."/>
            <person name="Lindquist E."/>
            <person name="Daum C."/>
            <person name="Ramamoorthy G.K."/>
            <person name="Gryganskyi A."/>
            <person name="Culley D."/>
            <person name="Magnuson J.K."/>
            <person name="James T.Y."/>
            <person name="O'Malley M.A."/>
            <person name="Stajich J.E."/>
            <person name="Spatafora J.W."/>
            <person name="Visel A."/>
            <person name="Grigoriev I.V."/>
        </authorList>
    </citation>
    <scope>NUCLEOTIDE SEQUENCE [LARGE SCALE GENOMIC DNA]</scope>
    <source>
        <strain evidence="7 8">JEL800</strain>
    </source>
</reference>
<keyword evidence="2" id="KW-0963">Cytoplasm</keyword>
<dbReference type="Pfam" id="PF13374">
    <property type="entry name" value="TPR_10"/>
    <property type="match status" value="1"/>
</dbReference>
<feature type="compositionally biased region" description="Low complexity" evidence="6">
    <location>
        <begin position="364"/>
        <end position="387"/>
    </location>
</feature>
<dbReference type="InterPro" id="IPR011990">
    <property type="entry name" value="TPR-like_helical_dom_sf"/>
</dbReference>
<dbReference type="SUPFAM" id="SSF48452">
    <property type="entry name" value="TPR-like"/>
    <property type="match status" value="2"/>
</dbReference>
<keyword evidence="8" id="KW-1185">Reference proteome</keyword>
<dbReference type="InterPro" id="IPR019734">
    <property type="entry name" value="TPR_rpt"/>
</dbReference>
<dbReference type="InterPro" id="IPR051476">
    <property type="entry name" value="Bac_ResReg_Asp_Phosphatase"/>
</dbReference>
<keyword evidence="3" id="KW-0677">Repeat</keyword>
<dbReference type="GO" id="GO:0003341">
    <property type="term" value="P:cilium movement"/>
    <property type="evidence" value="ECO:0007669"/>
    <property type="project" value="TreeGrafter"/>
</dbReference>
<evidence type="ECO:0000313" key="7">
    <source>
        <dbReference type="EMBL" id="ORY49524.1"/>
    </source>
</evidence>
<proteinExistence type="predicted"/>
<sequence>MASTALPALPTSRTGKETGNPLKPKQPPSSADPASKTRIPITQSICLQLLTEGQIHSFIDFFNIVHTPYKPNQPPTPVSTYSLDELTTLKNLLTTSEIAIRNGERSEIYEAKKALGFFYKKLNMLDLSLAYLREAYECARTIHVNKQYEIEAAHNLGLVLASMGEAHEALKLYEQSRSLANEKGDVQAETLASKSLVAARILIAKDLEKNAQFKDAIVHYAQSIQIIEKSTPDEKMVNDLNYCLGNAHKEDGQIDVAVQFLDKYLTKCKDLNDPLSAGKAQLALASCYESSGNLQQATNYLKLFIESTEQDPAQKQSLAQACNQIGVLYNKLGQFPEAVQYFDRHFALACEIAKEQQQQNDGRPSIVQSSQQSSQTSPPTNSTPSKSMNVGAAQIQLGLSKANANMETFFNAVVQSGINGGIKNPHFSALLSWKAARAFEVFADAENQ</sequence>
<name>A0A1Y2CRQ2_9FUNG</name>
<dbReference type="Pfam" id="PF13424">
    <property type="entry name" value="TPR_12"/>
    <property type="match status" value="1"/>
</dbReference>